<dbReference type="EMBL" id="JAMLDX010000001">
    <property type="protein sequence ID" value="MCP3729299.1"/>
    <property type="molecule type" value="Genomic_DNA"/>
</dbReference>
<reference evidence="2" key="1">
    <citation type="submission" date="2022-05" db="EMBL/GenBank/DDBJ databases">
        <title>Sphingomonas sp. strain MG17 Genome sequencing and assembly.</title>
        <authorList>
            <person name="Kim I."/>
        </authorList>
    </citation>
    <scope>NUCLEOTIDE SEQUENCE</scope>
    <source>
        <strain evidence="2">MG17</strain>
    </source>
</reference>
<comment type="caution">
    <text evidence="2">The sequence shown here is derived from an EMBL/GenBank/DDBJ whole genome shotgun (WGS) entry which is preliminary data.</text>
</comment>
<gene>
    <name evidence="2" type="ORF">M9978_02560</name>
</gene>
<feature type="domain" description="Phosphoadenosine phosphosulphate reductase" evidence="1">
    <location>
        <begin position="17"/>
        <end position="199"/>
    </location>
</feature>
<evidence type="ECO:0000313" key="3">
    <source>
        <dbReference type="Proteomes" id="UP001139451"/>
    </source>
</evidence>
<keyword evidence="3" id="KW-1185">Reference proteome</keyword>
<evidence type="ECO:0000313" key="2">
    <source>
        <dbReference type="EMBL" id="MCP3729299.1"/>
    </source>
</evidence>
<dbReference type="SUPFAM" id="SSF52402">
    <property type="entry name" value="Adenine nucleotide alpha hydrolases-like"/>
    <property type="match status" value="1"/>
</dbReference>
<dbReference type="Pfam" id="PF01507">
    <property type="entry name" value="PAPS_reduct"/>
    <property type="match status" value="1"/>
</dbReference>
<dbReference type="InterPro" id="IPR002500">
    <property type="entry name" value="PAPS_reduct_dom"/>
</dbReference>
<name>A0A9X2HHJ8_9SPHN</name>
<dbReference type="InterPro" id="IPR014729">
    <property type="entry name" value="Rossmann-like_a/b/a_fold"/>
</dbReference>
<proteinExistence type="predicted"/>
<dbReference type="AlphaFoldDB" id="A0A9X2HHJ8"/>
<evidence type="ECO:0000259" key="1">
    <source>
        <dbReference type="Pfam" id="PF01507"/>
    </source>
</evidence>
<sequence>MNLPSIQTLIGRGALFVVNHSAGKDSQAMFIKLRAMIPPHQLLVVHAVLPDVEWGGVIEHIQATVGETPTIFAKAPKTFFEMVEKNGRFPIAGNRQCTSDLKRDPIERELRRYLRNHPEFGGLIVQCFGIRAAESASRRRQVPFTHYSRGSKAGREWFHWKPIFDLSEAEVFSTIAGAGEKPHWAYRAGMTRLSCCFCIMASRQDLTTAARLNPSLYRRYVETERRLGFTLSMSRQPLPHTTGIAA</sequence>
<dbReference type="Proteomes" id="UP001139451">
    <property type="component" value="Unassembled WGS sequence"/>
</dbReference>
<protein>
    <submittedName>
        <fullName evidence="2">Phosphoadenosine phosphosulfate reductase family protein</fullName>
    </submittedName>
</protein>
<dbReference type="RefSeq" id="WP_254291278.1">
    <property type="nucleotide sequence ID" value="NZ_JAMLDX010000001.1"/>
</dbReference>
<accession>A0A9X2HHJ8</accession>
<dbReference type="GO" id="GO:0003824">
    <property type="term" value="F:catalytic activity"/>
    <property type="evidence" value="ECO:0007669"/>
    <property type="project" value="InterPro"/>
</dbReference>
<organism evidence="2 3">
    <name type="scientific">Sphingomonas tagetis</name>
    <dbReference type="NCBI Taxonomy" id="2949092"/>
    <lineage>
        <taxon>Bacteria</taxon>
        <taxon>Pseudomonadati</taxon>
        <taxon>Pseudomonadota</taxon>
        <taxon>Alphaproteobacteria</taxon>
        <taxon>Sphingomonadales</taxon>
        <taxon>Sphingomonadaceae</taxon>
        <taxon>Sphingomonas</taxon>
    </lineage>
</organism>
<dbReference type="Gene3D" id="3.40.50.620">
    <property type="entry name" value="HUPs"/>
    <property type="match status" value="1"/>
</dbReference>